<comment type="caution">
    <text evidence="8">The sequence shown here is derived from an EMBL/GenBank/DDBJ whole genome shotgun (WGS) entry which is preliminary data.</text>
</comment>
<keyword evidence="3 6" id="KW-0812">Transmembrane</keyword>
<dbReference type="InterPro" id="IPR002397">
    <property type="entry name" value="Cyt_P450_B"/>
</dbReference>
<sequence length="450" mass="47522">MNPPSDPPAWRELLGREHLGAVIVLAGGVLVGAINIYLAASLLPTAVADLGGASFYAWNMTVYLVAMVIATTLTGRLLSRWGNVGAYVLGFATFTAGSLACALSPAMAVLLVSRGVQGLGAGLLSGLGFAVIRAALPARLWTRGAALISAMYGVGNFAGPALGGLFAQFGAWRPAFEEMLAGPNPADLVEAIALPVPTLVICELLGVPYADRAFFQRVAGALVMDEGDPAQAMAASEELNVYLDALVEAKNAEPGDDVLSRLAVEQYRSGAMTRREISTMGQLLLVAGHDTTANMIALGTAALLAHPAQLAAVRDGDPGLVAGAVEELLRYLSITHTEARRVAREDLEIGGRLIRKGEGIIVVKSIANRDPSAFTAPDALDVHRRARHHVAFGYGAHQYLGQPLARVELQVVYGTLYRRVPTLALAVPLEHLTFKHHAVFYGVSELPVTW</sequence>
<dbReference type="InterPro" id="IPR001128">
    <property type="entry name" value="Cyt_P450"/>
</dbReference>
<evidence type="ECO:0000256" key="1">
    <source>
        <dbReference type="ARBA" id="ARBA00004651"/>
    </source>
</evidence>
<dbReference type="Proteomes" id="UP000611554">
    <property type="component" value="Unassembled WGS sequence"/>
</dbReference>
<dbReference type="InterPro" id="IPR011701">
    <property type="entry name" value="MFS"/>
</dbReference>
<organism evidence="8 9">
    <name type="scientific">Streptosporangium pseudovulgare</name>
    <dbReference type="NCBI Taxonomy" id="35765"/>
    <lineage>
        <taxon>Bacteria</taxon>
        <taxon>Bacillati</taxon>
        <taxon>Actinomycetota</taxon>
        <taxon>Actinomycetes</taxon>
        <taxon>Streptosporangiales</taxon>
        <taxon>Streptosporangiaceae</taxon>
        <taxon>Streptosporangium</taxon>
    </lineage>
</organism>
<evidence type="ECO:0000256" key="6">
    <source>
        <dbReference type="SAM" id="Phobius"/>
    </source>
</evidence>
<feature type="transmembrane region" description="Helical" evidence="6">
    <location>
        <begin position="86"/>
        <end position="112"/>
    </location>
</feature>
<name>A0ABQ2RFJ7_9ACTN</name>
<evidence type="ECO:0000256" key="4">
    <source>
        <dbReference type="ARBA" id="ARBA00022989"/>
    </source>
</evidence>
<dbReference type="EMBL" id="BMQJ01000022">
    <property type="protein sequence ID" value="GGQ26852.1"/>
    <property type="molecule type" value="Genomic_DNA"/>
</dbReference>
<evidence type="ECO:0000259" key="7">
    <source>
        <dbReference type="PROSITE" id="PS50850"/>
    </source>
</evidence>
<feature type="transmembrane region" description="Helical" evidence="6">
    <location>
        <begin position="55"/>
        <end position="74"/>
    </location>
</feature>
<dbReference type="SUPFAM" id="SSF103473">
    <property type="entry name" value="MFS general substrate transporter"/>
    <property type="match status" value="1"/>
</dbReference>
<feature type="transmembrane region" description="Helical" evidence="6">
    <location>
        <begin position="21"/>
        <end position="43"/>
    </location>
</feature>
<dbReference type="InterPro" id="IPR020846">
    <property type="entry name" value="MFS_dom"/>
</dbReference>
<dbReference type="Gene3D" id="1.10.630.10">
    <property type="entry name" value="Cytochrome P450"/>
    <property type="match status" value="1"/>
</dbReference>
<reference evidence="9" key="1">
    <citation type="journal article" date="2019" name="Int. J. Syst. Evol. Microbiol.">
        <title>The Global Catalogue of Microorganisms (GCM) 10K type strain sequencing project: providing services to taxonomists for standard genome sequencing and annotation.</title>
        <authorList>
            <consortium name="The Broad Institute Genomics Platform"/>
            <consortium name="The Broad Institute Genome Sequencing Center for Infectious Disease"/>
            <person name="Wu L."/>
            <person name="Ma J."/>
        </authorList>
    </citation>
    <scope>NUCLEOTIDE SEQUENCE [LARGE SCALE GENOMIC DNA]</scope>
    <source>
        <strain evidence="9">JCM 3115</strain>
    </source>
</reference>
<evidence type="ECO:0000313" key="9">
    <source>
        <dbReference type="Proteomes" id="UP000611554"/>
    </source>
</evidence>
<dbReference type="CDD" id="cd11030">
    <property type="entry name" value="CYP105-like"/>
    <property type="match status" value="1"/>
</dbReference>
<dbReference type="SUPFAM" id="SSF48264">
    <property type="entry name" value="Cytochrome P450"/>
    <property type="match status" value="1"/>
</dbReference>
<dbReference type="Pfam" id="PF07690">
    <property type="entry name" value="MFS_1"/>
    <property type="match status" value="1"/>
</dbReference>
<dbReference type="PANTHER" id="PTHR46696">
    <property type="entry name" value="P450, PUTATIVE (EUROFUNG)-RELATED"/>
    <property type="match status" value="1"/>
</dbReference>
<accession>A0ABQ2RFJ7</accession>
<keyword evidence="4 6" id="KW-1133">Transmembrane helix</keyword>
<comment type="subcellular location">
    <subcellularLocation>
        <location evidence="1">Cell membrane</location>
        <topology evidence="1">Multi-pass membrane protein</topology>
    </subcellularLocation>
</comment>
<keyword evidence="9" id="KW-1185">Reference proteome</keyword>
<feature type="domain" description="Major facilitator superfamily (MFS) profile" evidence="7">
    <location>
        <begin position="21"/>
        <end position="450"/>
    </location>
</feature>
<keyword evidence="5 6" id="KW-0472">Membrane</keyword>
<comment type="similarity">
    <text evidence="2">Belongs to the cytochrome P450 family.</text>
</comment>
<dbReference type="PROSITE" id="PS50850">
    <property type="entry name" value="MFS"/>
    <property type="match status" value="1"/>
</dbReference>
<proteinExistence type="inferred from homology"/>
<evidence type="ECO:0000256" key="5">
    <source>
        <dbReference type="ARBA" id="ARBA00023136"/>
    </source>
</evidence>
<evidence type="ECO:0000313" key="8">
    <source>
        <dbReference type="EMBL" id="GGQ26852.1"/>
    </source>
</evidence>
<dbReference type="InterPro" id="IPR036396">
    <property type="entry name" value="Cyt_P450_sf"/>
</dbReference>
<dbReference type="InterPro" id="IPR036259">
    <property type="entry name" value="MFS_trans_sf"/>
</dbReference>
<gene>
    <name evidence="8" type="ORF">GCM10010140_66420</name>
</gene>
<evidence type="ECO:0000256" key="2">
    <source>
        <dbReference type="ARBA" id="ARBA00010617"/>
    </source>
</evidence>
<dbReference type="PRINTS" id="PR00359">
    <property type="entry name" value="BP450"/>
</dbReference>
<protein>
    <recommendedName>
        <fullName evidence="7">Major facilitator superfamily (MFS) profile domain-containing protein</fullName>
    </recommendedName>
</protein>
<dbReference type="Pfam" id="PF00067">
    <property type="entry name" value="p450"/>
    <property type="match status" value="1"/>
</dbReference>
<dbReference type="RefSeq" id="WP_189250373.1">
    <property type="nucleotide sequence ID" value="NZ_BMQJ01000022.1"/>
</dbReference>
<evidence type="ECO:0000256" key="3">
    <source>
        <dbReference type="ARBA" id="ARBA00022692"/>
    </source>
</evidence>
<feature type="transmembrane region" description="Helical" evidence="6">
    <location>
        <begin position="148"/>
        <end position="171"/>
    </location>
</feature>
<dbReference type="PANTHER" id="PTHR46696:SF1">
    <property type="entry name" value="CYTOCHROME P450 YJIB-RELATED"/>
    <property type="match status" value="1"/>
</dbReference>
<feature type="transmembrane region" description="Helical" evidence="6">
    <location>
        <begin position="118"/>
        <end position="136"/>
    </location>
</feature>